<dbReference type="SUPFAM" id="SSF51658">
    <property type="entry name" value="Xylose isomerase-like"/>
    <property type="match status" value="1"/>
</dbReference>
<gene>
    <name evidence="2" type="ORF">C9382_26125</name>
</gene>
<evidence type="ECO:0000313" key="3">
    <source>
        <dbReference type="Proteomes" id="UP000240571"/>
    </source>
</evidence>
<dbReference type="GO" id="GO:0016853">
    <property type="term" value="F:isomerase activity"/>
    <property type="evidence" value="ECO:0007669"/>
    <property type="project" value="UniProtKB-KW"/>
</dbReference>
<comment type="caution">
    <text evidence="2">The sequence shown here is derived from an EMBL/GenBank/DDBJ whole genome shotgun (WGS) entry which is preliminary data.</text>
</comment>
<evidence type="ECO:0000259" key="1">
    <source>
        <dbReference type="Pfam" id="PF01261"/>
    </source>
</evidence>
<feature type="domain" description="Xylose isomerase-like TIM barrel" evidence="1">
    <location>
        <begin position="36"/>
        <end position="258"/>
    </location>
</feature>
<dbReference type="PANTHER" id="PTHR12110">
    <property type="entry name" value="HYDROXYPYRUVATE ISOMERASE"/>
    <property type="match status" value="1"/>
</dbReference>
<dbReference type="Pfam" id="PF01261">
    <property type="entry name" value="AP_endonuc_2"/>
    <property type="match status" value="1"/>
</dbReference>
<dbReference type="AlphaFoldDB" id="A0A2T4FM85"/>
<sequence length="296" mass="31935">MRSGWQSSFIQKAEGMSMKLAVVTWTLGLSEPQALLAKALALGLDGIQYSGDHRDACPVDLREQARRAGITILAVDPINAGPQHRADATQDLAVDYYRKVIDFAAELGNVPVTLQGLSLWTRNCPDAASAYAQLLACCKVIDAYAQRRGVPTLYEPCNHFELPLINTAQQCRELIRAVGSDNLRMVLDSFHMNINEPDPVQTLRDCAPLTAIYHISDSGRGAIGTGHIDFAAQYQALVANGFSGDVSIELVLPHLLPGQPPGSESDCQALDAQIRASARQWRAYRPAAAQAVTAGG</sequence>
<dbReference type="InterPro" id="IPR036237">
    <property type="entry name" value="Xyl_isomerase-like_sf"/>
</dbReference>
<accession>A0A2T4FM85</accession>
<dbReference type="Proteomes" id="UP000240571">
    <property type="component" value="Unassembled WGS sequence"/>
</dbReference>
<reference evidence="2 3" key="1">
    <citation type="submission" date="2018-03" db="EMBL/GenBank/DDBJ databases">
        <title>Diversity of bacteria associated with corn roots inoculated with woodland soils in Canada, and Description of Pseudomonas aylmerense sp. nov.</title>
        <authorList>
            <person name="Tambong J.T."/>
            <person name="Xu R."/>
            <person name="Tchagang C."/>
        </authorList>
    </citation>
    <scope>NUCLEOTIDE SEQUENCE [LARGE SCALE GENOMIC DNA]</scope>
    <source>
        <strain evidence="2 3">S1E44</strain>
    </source>
</reference>
<name>A0A2T4FM85_9PSED</name>
<dbReference type="InterPro" id="IPR013022">
    <property type="entry name" value="Xyl_isomerase-like_TIM-brl"/>
</dbReference>
<dbReference type="Gene3D" id="3.20.20.150">
    <property type="entry name" value="Divalent-metal-dependent TIM barrel enzymes"/>
    <property type="match status" value="1"/>
</dbReference>
<dbReference type="InterPro" id="IPR050312">
    <property type="entry name" value="IolE/XylAMocC-like"/>
</dbReference>
<organism evidence="2 3">
    <name type="scientific">Pseudomonas aylmerensis</name>
    <dbReference type="NCBI Taxonomy" id="1869229"/>
    <lineage>
        <taxon>Bacteria</taxon>
        <taxon>Pseudomonadati</taxon>
        <taxon>Pseudomonadota</taxon>
        <taxon>Gammaproteobacteria</taxon>
        <taxon>Pseudomonadales</taxon>
        <taxon>Pseudomonadaceae</taxon>
        <taxon>Pseudomonas</taxon>
    </lineage>
</organism>
<keyword evidence="2" id="KW-0413">Isomerase</keyword>
<dbReference type="EMBL" id="PYWW01000055">
    <property type="protein sequence ID" value="PTC24532.1"/>
    <property type="molecule type" value="Genomic_DNA"/>
</dbReference>
<protein>
    <submittedName>
        <fullName evidence="2">Sugar phosphate isomerase/epimerase</fullName>
    </submittedName>
</protein>
<evidence type="ECO:0000313" key="2">
    <source>
        <dbReference type="EMBL" id="PTC24532.1"/>
    </source>
</evidence>
<proteinExistence type="predicted"/>
<dbReference type="OrthoDB" id="9780241at2"/>